<keyword evidence="3" id="KW-0731">Sigma factor</keyword>
<feature type="domain" description="RNA polymerase sigma-70 region 2" evidence="5">
    <location>
        <begin position="9"/>
        <end position="76"/>
    </location>
</feature>
<dbReference type="InterPro" id="IPR013324">
    <property type="entry name" value="RNA_pol_sigma_r3/r4-like"/>
</dbReference>
<organism evidence="7 8">
    <name type="scientific">Tangfeifania diversioriginum</name>
    <dbReference type="NCBI Taxonomy" id="1168035"/>
    <lineage>
        <taxon>Bacteria</taxon>
        <taxon>Pseudomonadati</taxon>
        <taxon>Bacteroidota</taxon>
        <taxon>Bacteroidia</taxon>
        <taxon>Marinilabiliales</taxon>
        <taxon>Prolixibacteraceae</taxon>
        <taxon>Tangfeifania</taxon>
    </lineage>
</organism>
<feature type="domain" description="RNA polymerase sigma factor 70 region 4 type 2" evidence="6">
    <location>
        <begin position="104"/>
        <end position="154"/>
    </location>
</feature>
<dbReference type="GO" id="GO:0006352">
    <property type="term" value="P:DNA-templated transcription initiation"/>
    <property type="evidence" value="ECO:0007669"/>
    <property type="project" value="InterPro"/>
</dbReference>
<keyword evidence="4" id="KW-0804">Transcription</keyword>
<accession>A0A1M6KDI1</accession>
<dbReference type="Pfam" id="PF04542">
    <property type="entry name" value="Sigma70_r2"/>
    <property type="match status" value="1"/>
</dbReference>
<dbReference type="InterPro" id="IPR013249">
    <property type="entry name" value="RNA_pol_sigma70_r4_t2"/>
</dbReference>
<proteinExistence type="inferred from homology"/>
<keyword evidence="2" id="KW-0805">Transcription regulation</keyword>
<dbReference type="GO" id="GO:0016987">
    <property type="term" value="F:sigma factor activity"/>
    <property type="evidence" value="ECO:0007669"/>
    <property type="project" value="UniProtKB-KW"/>
</dbReference>
<protein>
    <submittedName>
        <fullName evidence="7">RNA polymerase sigma-70 factor, ECF subfamily</fullName>
    </submittedName>
</protein>
<sequence>MEKEFLQIIQKNQGIIYKVCSLYCDSQDDRDDLFQEIVAQLWKSYPSFRKESKVTTWMYRVALNTAITSFKKSKRRPDQSRLSSQNFQIADENYDTETEESIKLLHKAVKQLSGIEKSIILLFLENKKYEEIAEITGITQNYVRVKMNRIKKKLKKLMVKEED</sequence>
<dbReference type="SUPFAM" id="SSF88659">
    <property type="entry name" value="Sigma3 and sigma4 domains of RNA polymerase sigma factors"/>
    <property type="match status" value="1"/>
</dbReference>
<dbReference type="STRING" id="1168035.SAMN05444280_1234"/>
<name>A0A1M6KDI1_9BACT</name>
<evidence type="ECO:0000313" key="8">
    <source>
        <dbReference type="Proteomes" id="UP000184050"/>
    </source>
</evidence>
<evidence type="ECO:0000256" key="4">
    <source>
        <dbReference type="ARBA" id="ARBA00023163"/>
    </source>
</evidence>
<dbReference type="Pfam" id="PF08281">
    <property type="entry name" value="Sigma70_r4_2"/>
    <property type="match status" value="1"/>
</dbReference>
<evidence type="ECO:0000313" key="7">
    <source>
        <dbReference type="EMBL" id="SHJ56991.1"/>
    </source>
</evidence>
<evidence type="ECO:0000256" key="3">
    <source>
        <dbReference type="ARBA" id="ARBA00023082"/>
    </source>
</evidence>
<evidence type="ECO:0000256" key="2">
    <source>
        <dbReference type="ARBA" id="ARBA00023015"/>
    </source>
</evidence>
<dbReference type="Gene3D" id="1.10.10.10">
    <property type="entry name" value="Winged helix-like DNA-binding domain superfamily/Winged helix DNA-binding domain"/>
    <property type="match status" value="1"/>
</dbReference>
<dbReference type="GO" id="GO:0003677">
    <property type="term" value="F:DNA binding"/>
    <property type="evidence" value="ECO:0007669"/>
    <property type="project" value="InterPro"/>
</dbReference>
<dbReference type="OrthoDB" id="9780326at2"/>
<dbReference type="EMBL" id="FQZE01000023">
    <property type="protein sequence ID" value="SHJ56991.1"/>
    <property type="molecule type" value="Genomic_DNA"/>
</dbReference>
<dbReference type="NCBIfam" id="TIGR02937">
    <property type="entry name" value="sigma70-ECF"/>
    <property type="match status" value="1"/>
</dbReference>
<dbReference type="SUPFAM" id="SSF88946">
    <property type="entry name" value="Sigma2 domain of RNA polymerase sigma factors"/>
    <property type="match status" value="1"/>
</dbReference>
<dbReference type="PANTHER" id="PTHR43133:SF45">
    <property type="entry name" value="RNA POLYMERASE ECF-TYPE SIGMA FACTOR"/>
    <property type="match status" value="1"/>
</dbReference>
<dbReference type="InterPro" id="IPR013325">
    <property type="entry name" value="RNA_pol_sigma_r2"/>
</dbReference>
<evidence type="ECO:0000256" key="1">
    <source>
        <dbReference type="ARBA" id="ARBA00010641"/>
    </source>
</evidence>
<evidence type="ECO:0000259" key="6">
    <source>
        <dbReference type="Pfam" id="PF08281"/>
    </source>
</evidence>
<gene>
    <name evidence="7" type="ORF">SAMN05444280_1234</name>
</gene>
<dbReference type="InterPro" id="IPR039425">
    <property type="entry name" value="RNA_pol_sigma-70-like"/>
</dbReference>
<dbReference type="InterPro" id="IPR007627">
    <property type="entry name" value="RNA_pol_sigma70_r2"/>
</dbReference>
<dbReference type="InterPro" id="IPR014284">
    <property type="entry name" value="RNA_pol_sigma-70_dom"/>
</dbReference>
<dbReference type="RefSeq" id="WP_073170731.1">
    <property type="nucleotide sequence ID" value="NZ_FQZE01000023.1"/>
</dbReference>
<dbReference type="Proteomes" id="UP000184050">
    <property type="component" value="Unassembled WGS sequence"/>
</dbReference>
<keyword evidence="8" id="KW-1185">Reference proteome</keyword>
<evidence type="ECO:0000259" key="5">
    <source>
        <dbReference type="Pfam" id="PF04542"/>
    </source>
</evidence>
<reference evidence="7 8" key="1">
    <citation type="submission" date="2016-11" db="EMBL/GenBank/DDBJ databases">
        <authorList>
            <person name="Jaros S."/>
            <person name="Januszkiewicz K."/>
            <person name="Wedrychowicz H."/>
        </authorList>
    </citation>
    <scope>NUCLEOTIDE SEQUENCE [LARGE SCALE GENOMIC DNA]</scope>
    <source>
        <strain evidence="7 8">DSM 27063</strain>
    </source>
</reference>
<dbReference type="InterPro" id="IPR036388">
    <property type="entry name" value="WH-like_DNA-bd_sf"/>
</dbReference>
<dbReference type="AlphaFoldDB" id="A0A1M6KDI1"/>
<comment type="similarity">
    <text evidence="1">Belongs to the sigma-70 factor family. ECF subfamily.</text>
</comment>
<dbReference type="PANTHER" id="PTHR43133">
    <property type="entry name" value="RNA POLYMERASE ECF-TYPE SIGMA FACTO"/>
    <property type="match status" value="1"/>
</dbReference>
<dbReference type="Gene3D" id="1.10.1740.10">
    <property type="match status" value="1"/>
</dbReference>